<evidence type="ECO:0000313" key="2">
    <source>
        <dbReference type="EMBL" id="WAW10392.1"/>
    </source>
</evidence>
<proteinExistence type="predicted"/>
<gene>
    <name evidence="2" type="ORF">NB640_01625</name>
</gene>
<reference evidence="2" key="1">
    <citation type="journal article" date="2022" name="Front. Microbiol.">
        <title>New perspectives on an old grouping: The genomic and phenotypic variability of Oxalobacter formigenes and the implications for calcium oxalate stone prevention.</title>
        <authorList>
            <person name="Chmiel J.A."/>
            <person name="Carr C."/>
            <person name="Stuivenberg G.A."/>
            <person name="Venema R."/>
            <person name="Chanyi R.M."/>
            <person name="Al K.F."/>
            <person name="Giguere D."/>
            <person name="Say H."/>
            <person name="Akouris P.P."/>
            <person name="Dominguez Romero S.A."/>
            <person name="Kwong A."/>
            <person name="Tai V."/>
            <person name="Koval S.F."/>
            <person name="Razvi H."/>
            <person name="Bjazevic J."/>
            <person name="Burton J.P."/>
        </authorList>
    </citation>
    <scope>NUCLEOTIDE SEQUENCE</scope>
    <source>
        <strain evidence="2">WoOx3</strain>
    </source>
</reference>
<dbReference type="RefSeq" id="WP_269309403.1">
    <property type="nucleotide sequence ID" value="NZ_CP098242.1"/>
</dbReference>
<organism evidence="2 3">
    <name type="scientific">Oxalobacter vibrioformis</name>
    <dbReference type="NCBI Taxonomy" id="933080"/>
    <lineage>
        <taxon>Bacteria</taxon>
        <taxon>Pseudomonadati</taxon>
        <taxon>Pseudomonadota</taxon>
        <taxon>Betaproteobacteria</taxon>
        <taxon>Burkholderiales</taxon>
        <taxon>Oxalobacteraceae</taxon>
        <taxon>Oxalobacter</taxon>
    </lineage>
</organism>
<evidence type="ECO:0000313" key="3">
    <source>
        <dbReference type="Proteomes" id="UP001156215"/>
    </source>
</evidence>
<feature type="signal peptide" evidence="1">
    <location>
        <begin position="1"/>
        <end position="20"/>
    </location>
</feature>
<name>A0A9E9P2X7_9BURK</name>
<keyword evidence="1" id="KW-0732">Signal</keyword>
<feature type="chain" id="PRO_5039646102" evidence="1">
    <location>
        <begin position="21"/>
        <end position="183"/>
    </location>
</feature>
<sequence length="183" mass="19373">MAIGLLASVGISLVSSIFQGATSGVSSKGADVQQAETKSEPSFKVKLSEAMDAMKKNAGASSTTATKTPVDQLLSKSSDSVKKAWEKTREELGLDGENKSYYVNQLAMMSLMAEARLSGGIDSQGNMALNQADFFGSSTSSAIDAVDAVINRLNNPVPGYESPRDRQAALEMFSTFKQNLMNA</sequence>
<dbReference type="AlphaFoldDB" id="A0A9E9P2X7"/>
<dbReference type="Proteomes" id="UP001156215">
    <property type="component" value="Chromosome"/>
</dbReference>
<evidence type="ECO:0000256" key="1">
    <source>
        <dbReference type="SAM" id="SignalP"/>
    </source>
</evidence>
<dbReference type="EMBL" id="CP098242">
    <property type="protein sequence ID" value="WAW10392.1"/>
    <property type="molecule type" value="Genomic_DNA"/>
</dbReference>
<dbReference type="KEGG" id="ovb:NB640_01625"/>
<keyword evidence="3" id="KW-1185">Reference proteome</keyword>
<protein>
    <submittedName>
        <fullName evidence="2">Uncharacterized protein</fullName>
    </submittedName>
</protein>
<accession>A0A9E9P2X7</accession>